<protein>
    <recommendedName>
        <fullName evidence="5">Amino acid permease</fullName>
    </recommendedName>
</protein>
<gene>
    <name evidence="3" type="ORF">P3H78_24450</name>
</gene>
<evidence type="ECO:0000256" key="2">
    <source>
        <dbReference type="SAM" id="SignalP"/>
    </source>
</evidence>
<accession>A0ABT6AAN5</accession>
<dbReference type="EMBL" id="JARJBB010000015">
    <property type="protein sequence ID" value="MDF3301722.1"/>
    <property type="molecule type" value="Genomic_DNA"/>
</dbReference>
<dbReference type="Proteomes" id="UP001221150">
    <property type="component" value="Unassembled WGS sequence"/>
</dbReference>
<feature type="signal peptide" evidence="2">
    <location>
        <begin position="1"/>
        <end position="21"/>
    </location>
</feature>
<evidence type="ECO:0000256" key="1">
    <source>
        <dbReference type="SAM" id="Phobius"/>
    </source>
</evidence>
<feature type="transmembrane region" description="Helical" evidence="1">
    <location>
        <begin position="78"/>
        <end position="97"/>
    </location>
</feature>
<name>A0ABT6AAN5_9ACTN</name>
<dbReference type="RefSeq" id="WP_276111302.1">
    <property type="nucleotide sequence ID" value="NZ_JARJBB010000015.1"/>
</dbReference>
<comment type="caution">
    <text evidence="3">The sequence shown here is derived from an EMBL/GenBank/DDBJ whole genome shotgun (WGS) entry which is preliminary data.</text>
</comment>
<feature type="transmembrane region" description="Helical" evidence="1">
    <location>
        <begin position="133"/>
        <end position="150"/>
    </location>
</feature>
<keyword evidence="1" id="KW-1133">Transmembrane helix</keyword>
<proteinExistence type="predicted"/>
<sequence>MAFQLTSSLLLLAAASSSFQAGPGLLKALAGTAERPGVLPPVLGRANRHHTPYWSVVIYLIAAALIIVAAAGQEQELVLFYAVAVSVSFLVGLLAMARFARRERKTTLAWTNGMAGAAVAFTLAVNLVRGWPVLSLVATLLVAVALYALWTRVGRPTGLEDIEARAEAD</sequence>
<feature type="transmembrane region" description="Helical" evidence="1">
    <location>
        <begin position="109"/>
        <end position="128"/>
    </location>
</feature>
<keyword evidence="4" id="KW-1185">Reference proteome</keyword>
<keyword evidence="1" id="KW-0812">Transmembrane</keyword>
<feature type="chain" id="PRO_5045725519" description="Amino acid permease" evidence="2">
    <location>
        <begin position="22"/>
        <end position="169"/>
    </location>
</feature>
<evidence type="ECO:0008006" key="5">
    <source>
        <dbReference type="Google" id="ProtNLM"/>
    </source>
</evidence>
<keyword evidence="1" id="KW-0472">Membrane</keyword>
<evidence type="ECO:0000313" key="4">
    <source>
        <dbReference type="Proteomes" id="UP001221150"/>
    </source>
</evidence>
<reference evidence="3 4" key="1">
    <citation type="submission" date="2023-03" db="EMBL/GenBank/DDBJ databases">
        <title>Draft genome sequence of Streptomyces sp. K1PA1 isolated from peat swamp forest in Thailand.</title>
        <authorList>
            <person name="Klaysubun C."/>
            <person name="Duangmal K."/>
        </authorList>
    </citation>
    <scope>NUCLEOTIDE SEQUENCE [LARGE SCALE GENOMIC DNA]</scope>
    <source>
        <strain evidence="3 4">K1PA1</strain>
    </source>
</reference>
<feature type="transmembrane region" description="Helical" evidence="1">
    <location>
        <begin position="52"/>
        <end position="71"/>
    </location>
</feature>
<organism evidence="3 4">
    <name type="scientific">Streptomyces tropicalis</name>
    <dbReference type="NCBI Taxonomy" id="3034234"/>
    <lineage>
        <taxon>Bacteria</taxon>
        <taxon>Bacillati</taxon>
        <taxon>Actinomycetota</taxon>
        <taxon>Actinomycetes</taxon>
        <taxon>Kitasatosporales</taxon>
        <taxon>Streptomycetaceae</taxon>
        <taxon>Streptomyces</taxon>
    </lineage>
</organism>
<dbReference type="Gene3D" id="1.20.1740.10">
    <property type="entry name" value="Amino acid/polyamine transporter I"/>
    <property type="match status" value="1"/>
</dbReference>
<evidence type="ECO:0000313" key="3">
    <source>
        <dbReference type="EMBL" id="MDF3301722.1"/>
    </source>
</evidence>
<keyword evidence="2" id="KW-0732">Signal</keyword>